<feature type="region of interest" description="Disordered" evidence="1">
    <location>
        <begin position="39"/>
        <end position="72"/>
    </location>
</feature>
<evidence type="ECO:0000313" key="3">
    <source>
        <dbReference type="EMBL" id="KAE9392728.1"/>
    </source>
</evidence>
<feature type="region of interest" description="Disordered" evidence="1">
    <location>
        <begin position="1"/>
        <end position="27"/>
    </location>
</feature>
<reference evidence="3" key="1">
    <citation type="journal article" date="2019" name="Environ. Microbiol.">
        <title>Fungal ecological strategies reflected in gene transcription - a case study of two litter decomposers.</title>
        <authorList>
            <person name="Barbi F."/>
            <person name="Kohler A."/>
            <person name="Barry K."/>
            <person name="Baskaran P."/>
            <person name="Daum C."/>
            <person name="Fauchery L."/>
            <person name="Ihrmark K."/>
            <person name="Kuo A."/>
            <person name="LaButti K."/>
            <person name="Lipzen A."/>
            <person name="Morin E."/>
            <person name="Grigoriev I.V."/>
            <person name="Henrissat B."/>
            <person name="Lindahl B."/>
            <person name="Martin F."/>
        </authorList>
    </citation>
    <scope>NUCLEOTIDE SEQUENCE</scope>
    <source>
        <strain evidence="3">JB14</strain>
    </source>
</reference>
<proteinExistence type="predicted"/>
<protein>
    <submittedName>
        <fullName evidence="3">Uncharacterized protein</fullName>
    </submittedName>
</protein>
<feature type="transmembrane region" description="Helical" evidence="2">
    <location>
        <begin position="111"/>
        <end position="134"/>
    </location>
</feature>
<keyword evidence="4" id="KW-1185">Reference proteome</keyword>
<evidence type="ECO:0000313" key="4">
    <source>
        <dbReference type="Proteomes" id="UP000799118"/>
    </source>
</evidence>
<organism evidence="3 4">
    <name type="scientific">Gymnopus androsaceus JB14</name>
    <dbReference type="NCBI Taxonomy" id="1447944"/>
    <lineage>
        <taxon>Eukaryota</taxon>
        <taxon>Fungi</taxon>
        <taxon>Dikarya</taxon>
        <taxon>Basidiomycota</taxon>
        <taxon>Agaricomycotina</taxon>
        <taxon>Agaricomycetes</taxon>
        <taxon>Agaricomycetidae</taxon>
        <taxon>Agaricales</taxon>
        <taxon>Marasmiineae</taxon>
        <taxon>Omphalotaceae</taxon>
        <taxon>Gymnopus</taxon>
    </lineage>
</organism>
<sequence length="194" mass="20658">MILPRRESNSAPDTSCHGIMSSGSSSGSKNWVERFNFPLTESGQSTSQRRSCQFDNALDPSKHGNPSTHTTVTTTATATATSTLGVESTSVSGSSTFGRVTSNSPNNHTDAIIGVVFGALATFGIIVLISVYYLRKSKKNRLATAIRVLPRRPSAGSAQLALTQKESSMGGEVEAYILEHVSESPDKYRRLGAC</sequence>
<name>A0A6A4H4X4_9AGAR</name>
<dbReference type="EMBL" id="ML769589">
    <property type="protein sequence ID" value="KAE9392728.1"/>
    <property type="molecule type" value="Genomic_DNA"/>
</dbReference>
<feature type="compositionally biased region" description="Polar residues" evidence="1">
    <location>
        <begin position="39"/>
        <end position="54"/>
    </location>
</feature>
<dbReference type="AlphaFoldDB" id="A0A6A4H4X4"/>
<accession>A0A6A4H4X4</accession>
<dbReference type="Proteomes" id="UP000799118">
    <property type="component" value="Unassembled WGS sequence"/>
</dbReference>
<evidence type="ECO:0000256" key="2">
    <source>
        <dbReference type="SAM" id="Phobius"/>
    </source>
</evidence>
<keyword evidence="2" id="KW-0812">Transmembrane</keyword>
<keyword evidence="2" id="KW-1133">Transmembrane helix</keyword>
<keyword evidence="2" id="KW-0472">Membrane</keyword>
<evidence type="ECO:0000256" key="1">
    <source>
        <dbReference type="SAM" id="MobiDB-lite"/>
    </source>
</evidence>
<gene>
    <name evidence="3" type="ORF">BT96DRAFT_263771</name>
</gene>